<evidence type="ECO:0000313" key="1">
    <source>
        <dbReference type="EMBL" id="MEY9451421.1"/>
    </source>
</evidence>
<comment type="caution">
    <text evidence="1">The sequence shown here is derived from an EMBL/GenBank/DDBJ whole genome shotgun (WGS) entry which is preliminary data.</text>
</comment>
<dbReference type="Proteomes" id="UP001565369">
    <property type="component" value="Unassembled WGS sequence"/>
</dbReference>
<evidence type="ECO:0000313" key="2">
    <source>
        <dbReference type="Proteomes" id="UP001565369"/>
    </source>
</evidence>
<organism evidence="1 2">
    <name type="scientific">Bradyrhizobium ottawaense</name>
    <dbReference type="NCBI Taxonomy" id="931866"/>
    <lineage>
        <taxon>Bacteria</taxon>
        <taxon>Pseudomonadati</taxon>
        <taxon>Pseudomonadota</taxon>
        <taxon>Alphaproteobacteria</taxon>
        <taxon>Hyphomicrobiales</taxon>
        <taxon>Nitrobacteraceae</taxon>
        <taxon>Bradyrhizobium</taxon>
    </lineage>
</organism>
<name>A0ABV4FIL9_9BRAD</name>
<gene>
    <name evidence="1" type="ORF">ABIG07_000369</name>
</gene>
<proteinExistence type="predicted"/>
<protein>
    <recommendedName>
        <fullName evidence="3">Lipid/polyisoprenoid-binding YceI-like domain-containing protein</fullName>
    </recommendedName>
</protein>
<reference evidence="1 2" key="1">
    <citation type="submission" date="2024-07" db="EMBL/GenBank/DDBJ databases">
        <title>Genomic Encyclopedia of Type Strains, Phase V (KMG-V): Genome sequencing to study the core and pangenomes of soil and plant-associated prokaryotes.</title>
        <authorList>
            <person name="Whitman W."/>
        </authorList>
    </citation>
    <scope>NUCLEOTIDE SEQUENCE [LARGE SCALE GENOMIC DNA]</scope>
    <source>
        <strain evidence="1 2">USDA 152</strain>
    </source>
</reference>
<keyword evidence="2" id="KW-1185">Reference proteome</keyword>
<accession>A0ABV4FIL9</accession>
<sequence length="132" mass="14151">MFGLYLDMEFTSANPAKCSGRILHGDGLLSDPIALDVTALRPETRTEGLVVKLVGLRADGGEQEGFLEASMLASSRSDPGPLPTADFTFDWTFTGKDQPPEAAISESGLRSTFEAQARLIYMSDPIPIDSLA</sequence>
<dbReference type="RefSeq" id="WP_038975249.1">
    <property type="nucleotide sequence ID" value="NZ_CP150124.1"/>
</dbReference>
<dbReference type="EMBL" id="JBGBZJ010000002">
    <property type="protein sequence ID" value="MEY9451421.1"/>
    <property type="molecule type" value="Genomic_DNA"/>
</dbReference>
<evidence type="ECO:0008006" key="3">
    <source>
        <dbReference type="Google" id="ProtNLM"/>
    </source>
</evidence>